<keyword evidence="5" id="KW-1185">Reference proteome</keyword>
<evidence type="ECO:0000313" key="5">
    <source>
        <dbReference type="Proteomes" id="UP000587587"/>
    </source>
</evidence>
<proteinExistence type="predicted"/>
<dbReference type="Pfam" id="PF00692">
    <property type="entry name" value="dUTPase"/>
    <property type="match status" value="1"/>
</dbReference>
<evidence type="ECO:0000259" key="3">
    <source>
        <dbReference type="PROSITE" id="PS50175"/>
    </source>
</evidence>
<dbReference type="GO" id="GO:0004190">
    <property type="term" value="F:aspartic-type endopeptidase activity"/>
    <property type="evidence" value="ECO:0007669"/>
    <property type="project" value="UniProtKB-KW"/>
</dbReference>
<dbReference type="GO" id="GO:0006508">
    <property type="term" value="P:proteolysis"/>
    <property type="evidence" value="ECO:0007669"/>
    <property type="project" value="UniProtKB-KW"/>
</dbReference>
<dbReference type="InterPro" id="IPR029054">
    <property type="entry name" value="dUTPase-like"/>
</dbReference>
<evidence type="ECO:0000313" key="4">
    <source>
        <dbReference type="EMBL" id="NWX64392.1"/>
    </source>
</evidence>
<dbReference type="PROSITE" id="PS50175">
    <property type="entry name" value="ASP_PROT_RETROV"/>
    <property type="match status" value="1"/>
</dbReference>
<name>A0A7K6XYI5_9PASE</name>
<sequence length="157" mass="16552">AGSARLHLATSIAVTFLDSSVHLLPTGIFGPPRSQKSALLLGRSSITLSGLFVLPGVIDSDFVGEIKIMAWTPFPPCTAPQVTRVAQLIPFPHNSPSTAEEHKKRVGGFGSTGAPQILWVPAISDKRPTCKCILSSRGQQITLTSVLETGADVTVIP</sequence>
<feature type="non-terminal residue" evidence="4">
    <location>
        <position position="157"/>
    </location>
</feature>
<dbReference type="Gene3D" id="2.70.40.10">
    <property type="match status" value="1"/>
</dbReference>
<dbReference type="EMBL" id="VZSE01012314">
    <property type="protein sequence ID" value="NWX64392.1"/>
    <property type="molecule type" value="Genomic_DNA"/>
</dbReference>
<organism evidence="4 5">
    <name type="scientific">Promerops cafer</name>
    <name type="common">Cape sugarbird</name>
    <dbReference type="NCBI Taxonomy" id="254652"/>
    <lineage>
        <taxon>Eukaryota</taxon>
        <taxon>Metazoa</taxon>
        <taxon>Chordata</taxon>
        <taxon>Craniata</taxon>
        <taxon>Vertebrata</taxon>
        <taxon>Euteleostomi</taxon>
        <taxon>Archelosauria</taxon>
        <taxon>Archosauria</taxon>
        <taxon>Dinosauria</taxon>
        <taxon>Saurischia</taxon>
        <taxon>Theropoda</taxon>
        <taxon>Coelurosauria</taxon>
        <taxon>Aves</taxon>
        <taxon>Neognathae</taxon>
        <taxon>Neoaves</taxon>
        <taxon>Telluraves</taxon>
        <taxon>Australaves</taxon>
        <taxon>Passeriformes</taxon>
        <taxon>Passeroidea</taxon>
        <taxon>Nectariniidae</taxon>
        <taxon>Promerops</taxon>
    </lineage>
</organism>
<evidence type="ECO:0000256" key="2">
    <source>
        <dbReference type="ARBA" id="ARBA00022750"/>
    </source>
</evidence>
<dbReference type="InterPro" id="IPR036157">
    <property type="entry name" value="dUTPase-like_sf"/>
</dbReference>
<dbReference type="AlphaFoldDB" id="A0A7K6XYI5"/>
<keyword evidence="2" id="KW-0064">Aspartyl protease</keyword>
<dbReference type="PANTHER" id="PTHR19422">
    <property type="entry name" value="GAG RETROVIRAL POLYPROTEIN"/>
    <property type="match status" value="1"/>
</dbReference>
<evidence type="ECO:0000256" key="1">
    <source>
        <dbReference type="ARBA" id="ARBA00022670"/>
    </source>
</evidence>
<gene>
    <name evidence="4" type="primary">Ervk9_1</name>
    <name evidence="4" type="ORF">PROCAF_R07420</name>
</gene>
<dbReference type="InterPro" id="IPR001995">
    <property type="entry name" value="Peptidase_A2_cat"/>
</dbReference>
<reference evidence="4 5" key="1">
    <citation type="submission" date="2019-09" db="EMBL/GenBank/DDBJ databases">
        <title>Bird 10,000 Genomes (B10K) Project - Family phase.</title>
        <authorList>
            <person name="Zhang G."/>
        </authorList>
    </citation>
    <scope>NUCLEOTIDE SEQUENCE [LARGE SCALE GENOMIC DNA]</scope>
    <source>
        <strain evidence="4">B10K-UC-030-53</strain>
    </source>
</reference>
<dbReference type="InterPro" id="IPR051592">
    <property type="entry name" value="HERV-K_Pro_peptidase_A2"/>
</dbReference>
<feature type="domain" description="Peptidase A2" evidence="3">
    <location>
        <begin position="143"/>
        <end position="157"/>
    </location>
</feature>
<feature type="non-terminal residue" evidence="4">
    <location>
        <position position="1"/>
    </location>
</feature>
<protein>
    <submittedName>
        <fullName evidence="4">POK9 protein</fullName>
    </submittedName>
</protein>
<accession>A0A7K6XYI5</accession>
<dbReference type="Proteomes" id="UP000587587">
    <property type="component" value="Unassembled WGS sequence"/>
</dbReference>
<dbReference type="SUPFAM" id="SSF51283">
    <property type="entry name" value="dUTPase-like"/>
    <property type="match status" value="1"/>
</dbReference>
<dbReference type="PANTHER" id="PTHR19422:SF123">
    <property type="entry name" value="RT1 CLASS I, LOCUS CE15"/>
    <property type="match status" value="1"/>
</dbReference>
<keyword evidence="1" id="KW-0645">Protease</keyword>
<keyword evidence="2" id="KW-0378">Hydrolase</keyword>
<comment type="caution">
    <text evidence="4">The sequence shown here is derived from an EMBL/GenBank/DDBJ whole genome shotgun (WGS) entry which is preliminary data.</text>
</comment>